<keyword evidence="8" id="KW-0611">Plant defense</keyword>
<dbReference type="InterPro" id="IPR027417">
    <property type="entry name" value="P-loop_NTPase"/>
</dbReference>
<dbReference type="InterPro" id="IPR000157">
    <property type="entry name" value="TIR_dom"/>
</dbReference>
<dbReference type="EC" id="3.2.2.6" evidence="3"/>
<dbReference type="Pfam" id="PF00931">
    <property type="entry name" value="NB-ARC"/>
    <property type="match status" value="1"/>
</dbReference>
<comment type="subcellular location">
    <subcellularLocation>
        <location evidence="2">Cytoplasm</location>
    </subcellularLocation>
    <subcellularLocation>
        <location evidence="1">Nucleus</location>
    </subcellularLocation>
</comment>
<dbReference type="PROSITE" id="PS50104">
    <property type="entry name" value="TIR"/>
    <property type="match status" value="1"/>
</dbReference>
<name>A0AA39D8L3_VITRO</name>
<keyword evidence="4" id="KW-0963">Cytoplasm</keyword>
<dbReference type="GO" id="GO:0061809">
    <property type="term" value="F:NAD+ nucleosidase activity, cyclic ADP-ribose generating"/>
    <property type="evidence" value="ECO:0007669"/>
    <property type="project" value="UniProtKB-EC"/>
</dbReference>
<dbReference type="SMART" id="SM00382">
    <property type="entry name" value="AAA"/>
    <property type="match status" value="1"/>
</dbReference>
<comment type="caution">
    <text evidence="15">The sequence shown here is derived from an EMBL/GenBank/DDBJ whole genome shotgun (WGS) entry which is preliminary data.</text>
</comment>
<dbReference type="GO" id="GO:0050832">
    <property type="term" value="P:defense response to fungus"/>
    <property type="evidence" value="ECO:0007669"/>
    <property type="project" value="UniProtKB-ARBA"/>
</dbReference>
<keyword evidence="7" id="KW-0378">Hydrolase</keyword>
<dbReference type="Pfam" id="PF01582">
    <property type="entry name" value="TIR"/>
    <property type="match status" value="1"/>
</dbReference>
<feature type="domain" description="TIR" evidence="14">
    <location>
        <begin position="18"/>
        <end position="182"/>
    </location>
</feature>
<gene>
    <name evidence="15" type="ORF">PVL29_024724</name>
</gene>
<evidence type="ECO:0000256" key="12">
    <source>
        <dbReference type="ARBA" id="ARBA00061488"/>
    </source>
</evidence>
<dbReference type="InterPro" id="IPR042197">
    <property type="entry name" value="Apaf_helical"/>
</dbReference>
<protein>
    <recommendedName>
        <fullName evidence="3">ADP-ribosyl cyclase/cyclic ADP-ribose hydrolase</fullName>
        <ecNumber evidence="3">3.2.2.6</ecNumber>
    </recommendedName>
</protein>
<dbReference type="SUPFAM" id="SSF52058">
    <property type="entry name" value="L domain-like"/>
    <property type="match status" value="1"/>
</dbReference>
<dbReference type="Pfam" id="PF23598">
    <property type="entry name" value="LRR_14"/>
    <property type="match status" value="1"/>
</dbReference>
<dbReference type="AlphaFoldDB" id="A0AA39D8L3"/>
<evidence type="ECO:0000256" key="8">
    <source>
        <dbReference type="ARBA" id="ARBA00022821"/>
    </source>
</evidence>
<evidence type="ECO:0000256" key="5">
    <source>
        <dbReference type="ARBA" id="ARBA00022614"/>
    </source>
</evidence>
<evidence type="ECO:0000313" key="15">
    <source>
        <dbReference type="EMBL" id="KAJ9675893.1"/>
    </source>
</evidence>
<proteinExistence type="inferred from homology"/>
<dbReference type="GO" id="GO:0005737">
    <property type="term" value="C:cytoplasm"/>
    <property type="evidence" value="ECO:0007669"/>
    <property type="project" value="UniProtKB-SubCell"/>
</dbReference>
<dbReference type="PRINTS" id="PR00364">
    <property type="entry name" value="DISEASERSIST"/>
</dbReference>
<dbReference type="InterPro" id="IPR002182">
    <property type="entry name" value="NB-ARC"/>
</dbReference>
<dbReference type="InterPro" id="IPR003593">
    <property type="entry name" value="AAA+_ATPase"/>
</dbReference>
<evidence type="ECO:0000256" key="2">
    <source>
        <dbReference type="ARBA" id="ARBA00004496"/>
    </source>
</evidence>
<dbReference type="InterPro" id="IPR036390">
    <property type="entry name" value="WH_DNA-bd_sf"/>
</dbReference>
<evidence type="ECO:0000256" key="7">
    <source>
        <dbReference type="ARBA" id="ARBA00022801"/>
    </source>
</evidence>
<dbReference type="SUPFAM" id="SSF52540">
    <property type="entry name" value="P-loop containing nucleoside triphosphate hydrolases"/>
    <property type="match status" value="1"/>
</dbReference>
<evidence type="ECO:0000256" key="13">
    <source>
        <dbReference type="SAM" id="MobiDB-lite"/>
    </source>
</evidence>
<evidence type="ECO:0000256" key="11">
    <source>
        <dbReference type="ARBA" id="ARBA00047304"/>
    </source>
</evidence>
<dbReference type="GO" id="GO:0043531">
    <property type="term" value="F:ADP binding"/>
    <property type="evidence" value="ECO:0007669"/>
    <property type="project" value="InterPro"/>
</dbReference>
<dbReference type="GO" id="GO:0043068">
    <property type="term" value="P:positive regulation of programmed cell death"/>
    <property type="evidence" value="ECO:0007669"/>
    <property type="project" value="UniProtKB-ARBA"/>
</dbReference>
<keyword evidence="6" id="KW-0677">Repeat</keyword>
<dbReference type="InterPro" id="IPR058192">
    <property type="entry name" value="WHD_ROQ1-like"/>
</dbReference>
<keyword evidence="10" id="KW-0539">Nucleus</keyword>
<dbReference type="Pfam" id="PF20160">
    <property type="entry name" value="C-JID"/>
    <property type="match status" value="1"/>
</dbReference>
<dbReference type="GO" id="GO:0005634">
    <property type="term" value="C:nucleus"/>
    <property type="evidence" value="ECO:0007669"/>
    <property type="project" value="UniProtKB-SubCell"/>
</dbReference>
<feature type="compositionally biased region" description="Basic and acidic residues" evidence="13">
    <location>
        <begin position="1178"/>
        <end position="1192"/>
    </location>
</feature>
<comment type="similarity">
    <text evidence="12">Belongs to the disease resistance TIR-NB-LRR family.</text>
</comment>
<dbReference type="InterPro" id="IPR055414">
    <property type="entry name" value="LRR_R13L4/SHOC2-like"/>
</dbReference>
<evidence type="ECO:0000256" key="3">
    <source>
        <dbReference type="ARBA" id="ARBA00011982"/>
    </source>
</evidence>
<dbReference type="Gene3D" id="3.40.50.300">
    <property type="entry name" value="P-loop containing nucleotide triphosphate hydrolases"/>
    <property type="match status" value="1"/>
</dbReference>
<keyword evidence="16" id="KW-1185">Reference proteome</keyword>
<dbReference type="SMART" id="SM00369">
    <property type="entry name" value="LRR_TYP"/>
    <property type="match status" value="3"/>
</dbReference>
<dbReference type="SUPFAM" id="SSF52200">
    <property type="entry name" value="Toll/Interleukin receptor TIR domain"/>
    <property type="match status" value="1"/>
</dbReference>
<dbReference type="Proteomes" id="UP001168098">
    <property type="component" value="Unassembled WGS sequence"/>
</dbReference>
<dbReference type="GO" id="GO:0007165">
    <property type="term" value="P:signal transduction"/>
    <property type="evidence" value="ECO:0007669"/>
    <property type="project" value="InterPro"/>
</dbReference>
<dbReference type="Gene3D" id="1.10.8.430">
    <property type="entry name" value="Helical domain of apoptotic protease-activating factors"/>
    <property type="match status" value="1"/>
</dbReference>
<dbReference type="InterPro" id="IPR044974">
    <property type="entry name" value="Disease_R_plants"/>
</dbReference>
<evidence type="ECO:0000256" key="10">
    <source>
        <dbReference type="ARBA" id="ARBA00023242"/>
    </source>
</evidence>
<feature type="region of interest" description="Disordered" evidence="13">
    <location>
        <begin position="1009"/>
        <end position="1060"/>
    </location>
</feature>
<keyword evidence="5" id="KW-0433">Leucine-rich repeat</keyword>
<dbReference type="InterPro" id="IPR045344">
    <property type="entry name" value="C-JID"/>
</dbReference>
<reference evidence="15 16" key="1">
    <citation type="journal article" date="2023" name="BMC Biotechnol.">
        <title>Vitis rotundifolia cv Carlos genome sequencing.</title>
        <authorList>
            <person name="Huff M."/>
            <person name="Hulse-Kemp A."/>
            <person name="Scheffler B."/>
            <person name="Youngblood R."/>
            <person name="Simpson S."/>
            <person name="Babiker E."/>
            <person name="Staton M."/>
        </authorList>
    </citation>
    <scope>NUCLEOTIDE SEQUENCE [LARGE SCALE GENOMIC DNA]</scope>
    <source>
        <tissue evidence="15">Leaf</tissue>
    </source>
</reference>
<dbReference type="Gene3D" id="3.80.10.10">
    <property type="entry name" value="Ribonuclease Inhibitor"/>
    <property type="match status" value="2"/>
</dbReference>
<evidence type="ECO:0000313" key="16">
    <source>
        <dbReference type="Proteomes" id="UP001168098"/>
    </source>
</evidence>
<dbReference type="Pfam" id="PF23282">
    <property type="entry name" value="WHD_ROQ1"/>
    <property type="match status" value="1"/>
</dbReference>
<dbReference type="PROSITE" id="PS51450">
    <property type="entry name" value="LRR"/>
    <property type="match status" value="1"/>
</dbReference>
<dbReference type="PANTHER" id="PTHR11017">
    <property type="entry name" value="LEUCINE-RICH REPEAT-CONTAINING PROTEIN"/>
    <property type="match status" value="1"/>
</dbReference>
<dbReference type="FunFam" id="3.40.50.10140:FF:000007">
    <property type="entry name" value="Disease resistance protein (TIR-NBS-LRR class)"/>
    <property type="match status" value="1"/>
</dbReference>
<feature type="region of interest" description="Disordered" evidence="13">
    <location>
        <begin position="1163"/>
        <end position="1199"/>
    </location>
</feature>
<accession>A0AA39D8L3</accession>
<dbReference type="EMBL" id="JARBHA010000018">
    <property type="protein sequence ID" value="KAJ9675893.1"/>
    <property type="molecule type" value="Genomic_DNA"/>
</dbReference>
<dbReference type="InterPro" id="IPR032675">
    <property type="entry name" value="LRR_dom_sf"/>
</dbReference>
<evidence type="ECO:0000259" key="14">
    <source>
        <dbReference type="PROSITE" id="PS50104"/>
    </source>
</evidence>
<dbReference type="SMART" id="SM00255">
    <property type="entry name" value="TIR"/>
    <property type="match status" value="1"/>
</dbReference>
<dbReference type="InterPro" id="IPR001611">
    <property type="entry name" value="Leu-rich_rpt"/>
</dbReference>
<evidence type="ECO:0000256" key="9">
    <source>
        <dbReference type="ARBA" id="ARBA00023027"/>
    </source>
</evidence>
<organism evidence="15 16">
    <name type="scientific">Vitis rotundifolia</name>
    <name type="common">Muscadine grape</name>
    <dbReference type="NCBI Taxonomy" id="103349"/>
    <lineage>
        <taxon>Eukaryota</taxon>
        <taxon>Viridiplantae</taxon>
        <taxon>Streptophyta</taxon>
        <taxon>Embryophyta</taxon>
        <taxon>Tracheophyta</taxon>
        <taxon>Spermatophyta</taxon>
        <taxon>Magnoliopsida</taxon>
        <taxon>eudicotyledons</taxon>
        <taxon>Gunneridae</taxon>
        <taxon>Pentapetalae</taxon>
        <taxon>rosids</taxon>
        <taxon>Vitales</taxon>
        <taxon>Vitaceae</taxon>
        <taxon>Viteae</taxon>
        <taxon>Vitis</taxon>
    </lineage>
</organism>
<feature type="compositionally biased region" description="Acidic residues" evidence="13">
    <location>
        <begin position="1019"/>
        <end position="1029"/>
    </location>
</feature>
<dbReference type="InterPro" id="IPR035897">
    <property type="entry name" value="Toll_tir_struct_dom_sf"/>
</dbReference>
<evidence type="ECO:0000256" key="4">
    <source>
        <dbReference type="ARBA" id="ARBA00022490"/>
    </source>
</evidence>
<keyword evidence="9" id="KW-0520">NAD</keyword>
<comment type="catalytic activity">
    <reaction evidence="11">
        <text>NAD(+) + H2O = ADP-D-ribose + nicotinamide + H(+)</text>
        <dbReference type="Rhea" id="RHEA:16301"/>
        <dbReference type="ChEBI" id="CHEBI:15377"/>
        <dbReference type="ChEBI" id="CHEBI:15378"/>
        <dbReference type="ChEBI" id="CHEBI:17154"/>
        <dbReference type="ChEBI" id="CHEBI:57540"/>
        <dbReference type="ChEBI" id="CHEBI:57967"/>
        <dbReference type="EC" id="3.2.2.6"/>
    </reaction>
    <physiologicalReaction direction="left-to-right" evidence="11">
        <dbReference type="Rhea" id="RHEA:16302"/>
    </physiologicalReaction>
</comment>
<evidence type="ECO:0000256" key="6">
    <source>
        <dbReference type="ARBA" id="ARBA00022737"/>
    </source>
</evidence>
<dbReference type="SUPFAM" id="SSF46785">
    <property type="entry name" value="Winged helix' DNA-binding domain"/>
    <property type="match status" value="1"/>
</dbReference>
<evidence type="ECO:0000256" key="1">
    <source>
        <dbReference type="ARBA" id="ARBA00004123"/>
    </source>
</evidence>
<dbReference type="Gene3D" id="3.40.50.10140">
    <property type="entry name" value="Toll/interleukin-1 receptor homology (TIR) domain"/>
    <property type="match status" value="1"/>
</dbReference>
<dbReference type="PANTHER" id="PTHR11017:SF570">
    <property type="entry name" value="DISEASE RESISTANCE PROTEIN (TIR-NBS CLASS)-RELATED"/>
    <property type="match status" value="1"/>
</dbReference>
<dbReference type="InterPro" id="IPR003591">
    <property type="entry name" value="Leu-rich_rpt_typical-subtyp"/>
</dbReference>
<sequence length="1199" mass="136222">MASSTQKPSSSSTSVRKHKFEVFLSFRGEDTRYNFTDHLFVNLDRKGINTFRDDRLVRGEEISSELLKTIEESRISIVVFSKNYAHSKWCLDELAKIMECRGEMEQIVLPMFYHVDPSDVRKQTGSFGEAFSIHERNVDAKKMQRWRVSLTAASNLSGYHVKDDEYESEIIKEITDDVHRKLDHKILHVGKHIVGMNSHLKKLNSLINIGLNDIRMVGIYGLGGIGKTTIAKSFCNEILYQFESITSSGLLQLQQQLLDNVLMLKKKITLSNIAEGINVIKNRVCSKKVLIVLDDVDHLDQLESLAGNCDWFGLGSRIIITTRDKHLLLVHEVHELYEAKGLKDEEASQLFSWNAFKTNHPIPETYALLSICAVNYAKGLPLALKVLGSFLFGKTEAQWESALAKLKEKPNMEIHDVLKISFDGLDDMDKDIFLDIACFFKGRSEDFVTKILDGCNFHAKVGMRVLNDRCLITLSNGIIWMHDLLQEMGWEIVRQTSPKETGKWSRLWDPEDIYRVLTRNTGTETIEGIILDLDMPKSKQVEFTTEAFKMMKKLRLLKVHQDAKYYAFRLKAVTAPKVHFSGDFEFPSYELRYLHWDGYLLESLPSNFHGEELVELKFRSSNIKQLFQETKLFEKLKVIDLSHSQHLTEIPNISNAPNLEILILEWCENLENLPSDICELKYLTTLCCSHCMELKNFLEIKKDMERLRELHLECTSIQELPSSVKRLKGLEYLNLLCCESLLSLPDSICNLRSLKTLEIGLCWIVKKLPENLKSLQCLEKFSAVGVSCQLPSLSGLCSLRELNVSRSNLRQGAVLSDISSLYSLQRLNLSHCNLVEGEIPTEICHLSMLKTLDLSGNHFSSLPAGISQLSELRVLRLTQCKMLQEIPELPSSLRDIDAHGCACLKTLSSSPSLPWERQLWCSLFNCFKSEVQDLESGISWSAASSTHSFYIGKGISIVMPGSCGIPEWMRHQKMGSEVTIELPMNWHEGKNLLGFVLCSLYVPVKDELENESEEKSQSELDDGSDESESEEKSQSEPDDGSVGNESEGKSQSEPDDGSDDELQAHYLLECELIINGDQFGFKESLAFDSFCDCCENDASDLVWLLYYPKIGIPARYRSNQWRKLEVMFDFVIKGKPVKVEKSGVRLIYGQGDESGAADTNVNIKRSLEDAENNPAEDPYNKRLRGPDPDHRTQNSPQLN</sequence>